<feature type="domain" description="Arabinosyltransferas concanavalin like" evidence="14">
    <location>
        <begin position="47"/>
        <end position="189"/>
    </location>
</feature>
<keyword evidence="5" id="KW-0328">Glycosyltransferase</keyword>
<dbReference type="Pfam" id="PF17689">
    <property type="entry name" value="Arabino_trans_N"/>
    <property type="match status" value="1"/>
</dbReference>
<evidence type="ECO:0000256" key="7">
    <source>
        <dbReference type="ARBA" id="ARBA00022692"/>
    </source>
</evidence>
<protein>
    <submittedName>
        <fullName evidence="15">Arabinosyltransferase domain-containing protein</fullName>
    </submittedName>
</protein>
<comment type="caution">
    <text evidence="15">The sequence shown here is derived from an EMBL/GenBank/DDBJ whole genome shotgun (WGS) entry which is preliminary data.</text>
</comment>
<dbReference type="InterPro" id="IPR040920">
    <property type="entry name" value="Arabino_trans_N"/>
</dbReference>
<dbReference type="InterPro" id="IPR007680">
    <property type="entry name" value="Arabino_trans_central"/>
</dbReference>
<keyword evidence="9 11" id="KW-0472">Membrane</keyword>
<evidence type="ECO:0000256" key="4">
    <source>
        <dbReference type="ARBA" id="ARBA00022475"/>
    </source>
</evidence>
<evidence type="ECO:0000256" key="9">
    <source>
        <dbReference type="ARBA" id="ARBA00023136"/>
    </source>
</evidence>
<feature type="transmembrane region" description="Helical" evidence="11">
    <location>
        <begin position="439"/>
        <end position="459"/>
    </location>
</feature>
<feature type="domain" description="Arabinofuranosyltransferase central" evidence="12">
    <location>
        <begin position="193"/>
        <end position="654"/>
    </location>
</feature>
<gene>
    <name evidence="15" type="ORF">RM445_02725</name>
</gene>
<dbReference type="Gene3D" id="2.60.120.610">
    <property type="entry name" value="arabinofuranosyltransferase like domain"/>
    <property type="match status" value="1"/>
</dbReference>
<evidence type="ECO:0000256" key="11">
    <source>
        <dbReference type="SAM" id="Phobius"/>
    </source>
</evidence>
<proteinExistence type="inferred from homology"/>
<dbReference type="Proteomes" id="UP001183202">
    <property type="component" value="Unassembled WGS sequence"/>
</dbReference>
<reference evidence="16" key="1">
    <citation type="submission" date="2023-07" db="EMBL/GenBank/DDBJ databases">
        <title>30 novel species of actinomycetes from the DSMZ collection.</title>
        <authorList>
            <person name="Nouioui I."/>
        </authorList>
    </citation>
    <scope>NUCLEOTIDE SEQUENCE [LARGE SCALE GENOMIC DNA]</scope>
    <source>
        <strain evidence="16">DSM 45834</strain>
    </source>
</reference>
<comment type="function">
    <text evidence="1">Arabinosyl transferase responsible for the polymerization of arabinose into the arabinan of arabinogalactan.</text>
</comment>
<feature type="transmembrane region" description="Helical" evidence="11">
    <location>
        <begin position="502"/>
        <end position="523"/>
    </location>
</feature>
<accession>A0ABU2N3X1</accession>
<dbReference type="RefSeq" id="WP_311554331.1">
    <property type="nucleotide sequence ID" value="NZ_JAVREJ010000001.1"/>
</dbReference>
<evidence type="ECO:0000256" key="8">
    <source>
        <dbReference type="ARBA" id="ARBA00022989"/>
    </source>
</evidence>
<dbReference type="Pfam" id="PF04602">
    <property type="entry name" value="Arabinose_trans"/>
    <property type="match status" value="1"/>
</dbReference>
<feature type="transmembrane region" description="Helical" evidence="11">
    <location>
        <begin position="598"/>
        <end position="617"/>
    </location>
</feature>
<feature type="transmembrane region" description="Helical" evidence="11">
    <location>
        <begin position="342"/>
        <end position="361"/>
    </location>
</feature>
<evidence type="ECO:0000259" key="12">
    <source>
        <dbReference type="Pfam" id="PF04602"/>
    </source>
</evidence>
<feature type="transmembrane region" description="Helical" evidence="11">
    <location>
        <begin position="637"/>
        <end position="657"/>
    </location>
</feature>
<evidence type="ECO:0000256" key="5">
    <source>
        <dbReference type="ARBA" id="ARBA00022676"/>
    </source>
</evidence>
<keyword evidence="8 11" id="KW-1133">Transmembrane helix</keyword>
<feature type="transmembrane region" description="Helical" evidence="11">
    <location>
        <begin position="199"/>
        <end position="218"/>
    </location>
</feature>
<comment type="similarity">
    <text evidence="3">Belongs to the emb family.</text>
</comment>
<keyword evidence="16" id="KW-1185">Reference proteome</keyword>
<evidence type="ECO:0000259" key="13">
    <source>
        <dbReference type="Pfam" id="PF14896"/>
    </source>
</evidence>
<dbReference type="Gene3D" id="3.40.190.160">
    <property type="match status" value="1"/>
</dbReference>
<keyword evidence="10" id="KW-0961">Cell wall biogenesis/degradation</keyword>
<dbReference type="InterPro" id="IPR032731">
    <property type="entry name" value="Arabino_trans_C"/>
</dbReference>
<organism evidence="15 16">
    <name type="scientific">Pseudonocardia charpentierae</name>
    <dbReference type="NCBI Taxonomy" id="3075545"/>
    <lineage>
        <taxon>Bacteria</taxon>
        <taxon>Bacillati</taxon>
        <taxon>Actinomycetota</taxon>
        <taxon>Actinomycetes</taxon>
        <taxon>Pseudonocardiales</taxon>
        <taxon>Pseudonocardiaceae</taxon>
        <taxon>Pseudonocardia</taxon>
    </lineage>
</organism>
<dbReference type="EMBL" id="JAVREJ010000001">
    <property type="protein sequence ID" value="MDT0348436.1"/>
    <property type="molecule type" value="Genomic_DNA"/>
</dbReference>
<dbReference type="InterPro" id="IPR027451">
    <property type="entry name" value="EmbABC_dom1"/>
</dbReference>
<sequence length="999" mass="104064">MLSPPRSALRHADAGTRSDSRRARLVLAVGLLTALAALAFPFAPVRQPEITYSWTPADGAAVALPLMPYQPVQLTATISCTAARSAGLLLSTVPPRPDPTALPLDGLVLVGTPAGVQVTSAGLDLGTVALPPGDCTLSLGSNAAATVVALDGTPVLNHLGDVRPDVAGVFTEAPTADARLALSLTADTRFSTTPSPLKIALAVLCLLGLATLFALLRAADRTLPPVRLLPRGWWRPRPVDAVVTTLLAVWWVVGSGTVDDGYIAGIVRSRGDNGFVGNVYRWLNAPEAPFSWFSEPYHWWSLISAATPWMRLPSALLGLLCWFLVSRLLLPRLGRAGRLRGTPWIAALAFGTWFVPLDLGLRPEPWVAVGTVLALLGVERAVATWRVLPLAVALTVAGATTALTPGGLMAVAPVLAAAVPLLRGLRARTDLHMPGAWRAAPLVAALLAAAASALLLMAADQGAAALAEAVRVRGRIGGGRPWYEEFERYALLLAPDDVQGAIGRRAAVLVTLLAVAGVTWVLAGRQHSGVAAGPARRLLVTLGLSAVALMVSPTKWTQHFGALTGLGTAVLTLGLVVFGRRALTALRDPVTARQRRTAGLAGAAVVCGLVLAGQNMWPFVSGWYTPTFSTVPPLVGTVPIATIVLAVGGVVVALLLARSVWRQSTYRDAELLYRDARLAPAVPVAVVLVAVLALQVLSLARIAVRQHGYTPAADALATAQGDPCGLQSVLQVEIDPAAGVLAVDAQPAAAQPTRPTTVDAGGTTLPGVAVAGAGQSPWFALDDRQRAGALPVVVTVSGVPRAGDLLDAEFARGTEVLATLPLTGPGLAPDGAPTDRRLIVPAGADAVRLTVAAAVDGTAAASLPRAPVLTPMIQVLPRGTRAILDWPVAFVFPCLTPEPLPPGTAGLPQWRVAPPADDPSAAITYTPGLGGPFAGSRLLVTQRRMPTYLRDDPTRDGVQLYRWEPVEPLRTLTPTVRVRDAGDLPDPGHLRVPQLIESS</sequence>
<evidence type="ECO:0000256" key="10">
    <source>
        <dbReference type="ARBA" id="ARBA00023316"/>
    </source>
</evidence>
<dbReference type="Pfam" id="PF14896">
    <property type="entry name" value="Arabino_trans_C"/>
    <property type="match status" value="1"/>
</dbReference>
<evidence type="ECO:0000259" key="14">
    <source>
        <dbReference type="Pfam" id="PF17689"/>
    </source>
</evidence>
<evidence type="ECO:0000313" key="16">
    <source>
        <dbReference type="Proteomes" id="UP001183202"/>
    </source>
</evidence>
<feature type="domain" description="Arabinosyltransferase C-terminal" evidence="13">
    <location>
        <begin position="840"/>
        <end position="968"/>
    </location>
</feature>
<evidence type="ECO:0000256" key="2">
    <source>
        <dbReference type="ARBA" id="ARBA00004651"/>
    </source>
</evidence>
<keyword evidence="7 11" id="KW-0812">Transmembrane</keyword>
<feature type="transmembrane region" description="Helical" evidence="11">
    <location>
        <begin position="309"/>
        <end position="330"/>
    </location>
</feature>
<evidence type="ECO:0000313" key="15">
    <source>
        <dbReference type="EMBL" id="MDT0348436.1"/>
    </source>
</evidence>
<keyword evidence="6" id="KW-0808">Transferase</keyword>
<evidence type="ECO:0000256" key="3">
    <source>
        <dbReference type="ARBA" id="ARBA00008195"/>
    </source>
</evidence>
<feature type="transmembrane region" description="Helical" evidence="11">
    <location>
        <begin position="390"/>
        <end position="418"/>
    </location>
</feature>
<evidence type="ECO:0000256" key="1">
    <source>
        <dbReference type="ARBA" id="ARBA00003001"/>
    </source>
</evidence>
<evidence type="ECO:0000256" key="6">
    <source>
        <dbReference type="ARBA" id="ARBA00022679"/>
    </source>
</evidence>
<comment type="subcellular location">
    <subcellularLocation>
        <location evidence="2">Cell membrane</location>
        <topology evidence="2">Multi-pass membrane protein</topology>
    </subcellularLocation>
</comment>
<feature type="transmembrane region" description="Helical" evidence="11">
    <location>
        <begin position="678"/>
        <end position="697"/>
    </location>
</feature>
<name>A0ABU2N3X1_9PSEU</name>
<keyword evidence="4" id="KW-1003">Cell membrane</keyword>
<feature type="transmembrane region" description="Helical" evidence="11">
    <location>
        <begin position="559"/>
        <end position="578"/>
    </location>
</feature>
<feature type="transmembrane region" description="Helical" evidence="11">
    <location>
        <begin position="535"/>
        <end position="553"/>
    </location>
</feature>